<sequence>MNKRKFIFISGLIAISLITGCQTKEEKFAGYWLQNSDKRPVSMHIKPDGSDFLVNINQLNFGRFSRGIEKGVYKGNGILTIGEKKQVRYSGDNDSLSDVDDKTITFKRVTADQYKAASSH</sequence>
<organism evidence="1 2">
    <name type="scientific">Alcaligenes faecalis</name>
    <dbReference type="NCBI Taxonomy" id="511"/>
    <lineage>
        <taxon>Bacteria</taxon>
        <taxon>Pseudomonadati</taxon>
        <taxon>Pseudomonadota</taxon>
        <taxon>Betaproteobacteria</taxon>
        <taxon>Burkholderiales</taxon>
        <taxon>Alcaligenaceae</taxon>
        <taxon>Alcaligenes</taxon>
    </lineage>
</organism>
<gene>
    <name evidence="1" type="ORF">AFA_12170</name>
</gene>
<protein>
    <recommendedName>
        <fullName evidence="3">Lipoprotein</fullName>
    </recommendedName>
</protein>
<dbReference type="KEGG" id="afq:AFA_12170"/>
<dbReference type="PROSITE" id="PS51257">
    <property type="entry name" value="PROKAR_LIPOPROTEIN"/>
    <property type="match status" value="1"/>
</dbReference>
<name>A0AB33CV54_ALCFA</name>
<dbReference type="Proteomes" id="UP000214561">
    <property type="component" value="Chromosome"/>
</dbReference>
<dbReference type="RefSeq" id="WP_094197158.1">
    <property type="nucleotide sequence ID" value="NZ_CP021641.1"/>
</dbReference>
<proteinExistence type="predicted"/>
<evidence type="ECO:0008006" key="3">
    <source>
        <dbReference type="Google" id="ProtNLM"/>
    </source>
</evidence>
<dbReference type="EMBL" id="CP021641">
    <property type="protein sequence ID" value="ASR90146.1"/>
    <property type="molecule type" value="Genomic_DNA"/>
</dbReference>
<evidence type="ECO:0000313" key="2">
    <source>
        <dbReference type="Proteomes" id="UP000214561"/>
    </source>
</evidence>
<accession>A0AB33CV54</accession>
<evidence type="ECO:0000313" key="1">
    <source>
        <dbReference type="EMBL" id="ASR90146.1"/>
    </source>
</evidence>
<dbReference type="AlphaFoldDB" id="A0AB33CV54"/>
<reference evidence="1 2" key="1">
    <citation type="submission" date="2017-05" db="EMBL/GenBank/DDBJ databases">
        <authorList>
            <person name="Qiu J.G."/>
            <person name="He J."/>
        </authorList>
    </citation>
    <scope>NUCLEOTIDE SEQUENCE [LARGE SCALE GENOMIC DNA]</scope>
    <source>
        <strain evidence="1 2">JQ135</strain>
    </source>
</reference>